<accession>F8NQZ5</accession>
<evidence type="ECO:0000313" key="1">
    <source>
        <dbReference type="EMBL" id="EGO26168.1"/>
    </source>
</evidence>
<dbReference type="EMBL" id="GL945432">
    <property type="protein sequence ID" value="EGO26168.1"/>
    <property type="molecule type" value="Genomic_DNA"/>
</dbReference>
<sequence length="57" mass="6642">MYLEAPKVRIFGKDTLKDHFPNKVKIKLTYCPLLRKIHNFNTGQWLAKLAMVPTNKA</sequence>
<dbReference type="HOGENOM" id="CLU_2997909_0_0_1"/>
<gene>
    <name evidence="1" type="ORF">SERLADRAFT_367772</name>
</gene>
<protein>
    <submittedName>
        <fullName evidence="1">Uncharacterized protein</fullName>
    </submittedName>
</protein>
<evidence type="ECO:0000313" key="2">
    <source>
        <dbReference type="Proteomes" id="UP000008064"/>
    </source>
</evidence>
<proteinExistence type="predicted"/>
<dbReference type="GeneID" id="18810223"/>
<dbReference type="KEGG" id="sla:SERLADRAFT_367772"/>
<name>F8NQZ5_SERL9</name>
<dbReference type="AlphaFoldDB" id="F8NQZ5"/>
<organism evidence="2">
    <name type="scientific">Serpula lacrymans var. lacrymans (strain S7.9)</name>
    <name type="common">Dry rot fungus</name>
    <dbReference type="NCBI Taxonomy" id="578457"/>
    <lineage>
        <taxon>Eukaryota</taxon>
        <taxon>Fungi</taxon>
        <taxon>Dikarya</taxon>
        <taxon>Basidiomycota</taxon>
        <taxon>Agaricomycotina</taxon>
        <taxon>Agaricomycetes</taxon>
        <taxon>Agaricomycetidae</taxon>
        <taxon>Boletales</taxon>
        <taxon>Coniophorineae</taxon>
        <taxon>Serpulaceae</taxon>
        <taxon>Serpula</taxon>
    </lineage>
</organism>
<dbReference type="Proteomes" id="UP000008064">
    <property type="component" value="Unassembled WGS sequence"/>
</dbReference>
<reference evidence="2" key="1">
    <citation type="journal article" date="2011" name="Science">
        <title>The plant cell wall-decomposing machinery underlies the functional diversity of forest fungi.</title>
        <authorList>
            <person name="Eastwood D.C."/>
            <person name="Floudas D."/>
            <person name="Binder M."/>
            <person name="Majcherczyk A."/>
            <person name="Schneider P."/>
            <person name="Aerts A."/>
            <person name="Asiegbu F.O."/>
            <person name="Baker S.E."/>
            <person name="Barry K."/>
            <person name="Bendiksby M."/>
            <person name="Blumentritt M."/>
            <person name="Coutinho P.M."/>
            <person name="Cullen D."/>
            <person name="de Vries R.P."/>
            <person name="Gathman A."/>
            <person name="Goodell B."/>
            <person name="Henrissat B."/>
            <person name="Ihrmark K."/>
            <person name="Kauserud H."/>
            <person name="Kohler A."/>
            <person name="LaButti K."/>
            <person name="Lapidus A."/>
            <person name="Lavin J.L."/>
            <person name="Lee Y.-H."/>
            <person name="Lindquist E."/>
            <person name="Lilly W."/>
            <person name="Lucas S."/>
            <person name="Morin E."/>
            <person name="Murat C."/>
            <person name="Oguiza J.A."/>
            <person name="Park J."/>
            <person name="Pisabarro A.G."/>
            <person name="Riley R."/>
            <person name="Rosling A."/>
            <person name="Salamov A."/>
            <person name="Schmidt O."/>
            <person name="Schmutz J."/>
            <person name="Skrede I."/>
            <person name="Stenlid J."/>
            <person name="Wiebenga A."/>
            <person name="Xie X."/>
            <person name="Kuees U."/>
            <person name="Hibbett D.S."/>
            <person name="Hoffmeister D."/>
            <person name="Hoegberg N."/>
            <person name="Martin F."/>
            <person name="Grigoriev I.V."/>
            <person name="Watkinson S.C."/>
        </authorList>
    </citation>
    <scope>NUCLEOTIDE SEQUENCE [LARGE SCALE GENOMIC DNA]</scope>
    <source>
        <strain evidence="2">S7.9</strain>
    </source>
</reference>
<dbReference type="RefSeq" id="XP_007316341.1">
    <property type="nucleotide sequence ID" value="XM_007316279.1"/>
</dbReference>